<sequence length="35" mass="4394">MNMIFESFLYYKYQKNNVKIIFKNNNKNANQNYKQ</sequence>
<accession>A0A6C0BCM7</accession>
<reference evidence="1" key="1">
    <citation type="journal article" date="2020" name="Nature">
        <title>Giant virus diversity and host interactions through global metagenomics.</title>
        <authorList>
            <person name="Schulz F."/>
            <person name="Roux S."/>
            <person name="Paez-Espino D."/>
            <person name="Jungbluth S."/>
            <person name="Walsh D.A."/>
            <person name="Denef V.J."/>
            <person name="McMahon K.D."/>
            <person name="Konstantinidis K.T."/>
            <person name="Eloe-Fadrosh E.A."/>
            <person name="Kyrpides N.C."/>
            <person name="Woyke T."/>
        </authorList>
    </citation>
    <scope>NUCLEOTIDE SEQUENCE</scope>
    <source>
        <strain evidence="1">GVMAG-M-3300010160-4</strain>
    </source>
</reference>
<organism evidence="1">
    <name type="scientific">viral metagenome</name>
    <dbReference type="NCBI Taxonomy" id="1070528"/>
    <lineage>
        <taxon>unclassified sequences</taxon>
        <taxon>metagenomes</taxon>
        <taxon>organismal metagenomes</taxon>
    </lineage>
</organism>
<name>A0A6C0BCM7_9ZZZZ</name>
<dbReference type="AlphaFoldDB" id="A0A6C0BCM7"/>
<protein>
    <submittedName>
        <fullName evidence="1">Uncharacterized protein</fullName>
    </submittedName>
</protein>
<proteinExistence type="predicted"/>
<dbReference type="EMBL" id="MN739123">
    <property type="protein sequence ID" value="QHS90017.1"/>
    <property type="molecule type" value="Genomic_DNA"/>
</dbReference>
<evidence type="ECO:0000313" key="1">
    <source>
        <dbReference type="EMBL" id="QHS90017.1"/>
    </source>
</evidence>